<reference evidence="7" key="1">
    <citation type="journal article" date="2006" name="PLoS Biol.">
        <title>Macronuclear genome sequence of the ciliate Tetrahymena thermophila, a model eukaryote.</title>
        <authorList>
            <person name="Eisen J.A."/>
            <person name="Coyne R.S."/>
            <person name="Wu M."/>
            <person name="Wu D."/>
            <person name="Thiagarajan M."/>
            <person name="Wortman J.R."/>
            <person name="Badger J.H."/>
            <person name="Ren Q."/>
            <person name="Amedeo P."/>
            <person name="Jones K.M."/>
            <person name="Tallon L.J."/>
            <person name="Delcher A.L."/>
            <person name="Salzberg S.L."/>
            <person name="Silva J.C."/>
            <person name="Haas B.J."/>
            <person name="Majoros W.H."/>
            <person name="Farzad M."/>
            <person name="Carlton J.M."/>
            <person name="Smith R.K. Jr."/>
            <person name="Garg J."/>
            <person name="Pearlman R.E."/>
            <person name="Karrer K.M."/>
            <person name="Sun L."/>
            <person name="Manning G."/>
            <person name="Elde N.C."/>
            <person name="Turkewitz A.P."/>
            <person name="Asai D.J."/>
            <person name="Wilkes D.E."/>
            <person name="Wang Y."/>
            <person name="Cai H."/>
            <person name="Collins K."/>
            <person name="Stewart B.A."/>
            <person name="Lee S.R."/>
            <person name="Wilamowska K."/>
            <person name="Weinberg Z."/>
            <person name="Ruzzo W.L."/>
            <person name="Wloga D."/>
            <person name="Gaertig J."/>
            <person name="Frankel J."/>
            <person name="Tsao C.-C."/>
            <person name="Gorovsky M.A."/>
            <person name="Keeling P.J."/>
            <person name="Waller R.F."/>
            <person name="Patron N.J."/>
            <person name="Cherry J.M."/>
            <person name="Stover N.A."/>
            <person name="Krieger C.J."/>
            <person name="del Toro C."/>
            <person name="Ryder H.F."/>
            <person name="Williamson S.C."/>
            <person name="Barbeau R.A."/>
            <person name="Hamilton E.P."/>
            <person name="Orias E."/>
        </authorList>
    </citation>
    <scope>NUCLEOTIDE SEQUENCE [LARGE SCALE GENOMIC DNA]</scope>
    <source>
        <strain evidence="7">SB210</strain>
    </source>
</reference>
<dbReference type="PROSITE" id="PS51455">
    <property type="entry name" value="PIPK"/>
    <property type="match status" value="1"/>
</dbReference>
<keyword evidence="1" id="KW-0067">ATP-binding</keyword>
<keyword evidence="1" id="KW-0418">Kinase</keyword>
<dbReference type="GO" id="GO:0005524">
    <property type="term" value="F:ATP binding"/>
    <property type="evidence" value="ECO:0007669"/>
    <property type="project" value="UniProtKB-UniRule"/>
</dbReference>
<keyword evidence="1" id="KW-0808">Transferase</keyword>
<dbReference type="InterPro" id="IPR023610">
    <property type="entry name" value="PInositol-4/5-P-5/4-kinase"/>
</dbReference>
<feature type="region of interest" description="Disordered" evidence="3">
    <location>
        <begin position="1436"/>
        <end position="1458"/>
    </location>
</feature>
<dbReference type="SUPFAM" id="SSF47473">
    <property type="entry name" value="EF-hand"/>
    <property type="match status" value="1"/>
</dbReference>
<dbReference type="Pfam" id="PF13499">
    <property type="entry name" value="EF-hand_7"/>
    <property type="match status" value="1"/>
</dbReference>
<feature type="compositionally biased region" description="Polar residues" evidence="3">
    <location>
        <begin position="371"/>
        <end position="390"/>
    </location>
</feature>
<dbReference type="RefSeq" id="XP_001030558.1">
    <property type="nucleotide sequence ID" value="XM_001030558.1"/>
</dbReference>
<dbReference type="Pfam" id="PF01504">
    <property type="entry name" value="PIP5K"/>
    <property type="match status" value="1"/>
</dbReference>
<evidence type="ECO:0000259" key="4">
    <source>
        <dbReference type="PROSITE" id="PS50222"/>
    </source>
</evidence>
<dbReference type="InterPro" id="IPR002498">
    <property type="entry name" value="PInositol-4-P-4/5-kinase_core"/>
</dbReference>
<protein>
    <submittedName>
        <fullName evidence="6">Phosphatidylinositol 4-phosphate 5-kinase</fullName>
    </submittedName>
</protein>
<dbReference type="GO" id="GO:0005886">
    <property type="term" value="C:plasma membrane"/>
    <property type="evidence" value="ECO:0007669"/>
    <property type="project" value="TreeGrafter"/>
</dbReference>
<feature type="domain" description="PIPK" evidence="5">
    <location>
        <begin position="1212"/>
        <end position="1607"/>
    </location>
</feature>
<dbReference type="InterPro" id="IPR011992">
    <property type="entry name" value="EF-hand-dom_pair"/>
</dbReference>
<dbReference type="InterPro" id="IPR002048">
    <property type="entry name" value="EF_hand_dom"/>
</dbReference>
<dbReference type="CDD" id="cd00139">
    <property type="entry name" value="PIPKc"/>
    <property type="match status" value="1"/>
</dbReference>
<dbReference type="GeneID" id="7832180"/>
<feature type="compositionally biased region" description="Polar residues" evidence="3">
    <location>
        <begin position="397"/>
        <end position="408"/>
    </location>
</feature>
<sequence length="1609" mass="186928">MSSKADIQQQKSFISQNTKKLDDLSFGIQPRTYQDDEFLQQTKFNLDEVKTIRKTYIKHAYKEDLMNRKIFRSSLGILGMDNACFLADRIFDLIDSDKNEWISFMDFLKYLDVIMNRDDIKKAQMSFQFIDRENKGRILYEDIQYLIQKVALFWKELTGQIVVPQRQHIDEIFRALDPKNTGEVRLSDFQKMYYNQDCYFQWFEFFNQDELTENKIAKIENEEIVKQKDQLLKLQIEANLKNIEQEIVQLTVQLNKVSSKFKELLQKEHKNTVTKLKQKQVPLIKLQQVQQKQQSNQSTSRQVQQQQQQQNANYIQLNKSSNQIDLGSATRRQKIDQSQDQYQSNNLQEKKKDLNNLEKNKKNVFEHVVNQGQTFNQSKRSSNIQTQSSPQEKRNSIQKNGENTVEFQSNSSTSSILINSKKFNQNQQQINDVNLLKKFHPSIDFSTSSTMTLNLLANMKLQQPHSNGRISIFNQNNVSLDQIKAKQSVVQPVHNNLEQSNIKNSSNLPSYRNQNIITNQSVTQNYSQRNSGAIFDQSAYYELNNFKAAQKQKQEQSNSCSFSILSCGGLKDVAETKSLEAVVEQKTNRDESSTTRTRRKHKIFDQIAPQRSQELALNFLSFNDQQGQQQLRQVNNKEKIFNTSAVIVSNNSNITKEEAQNNKVFNNQFQNQTQNNKIVNNQNQTQNFDKSINNSFLNQQTPSNNNNKQLENQQQNIKINLNSAVPQHNQNLNKQDNYAKIYQNSQKELNDITEDLNNQIPIFNGPLKIELPTDQNLGDTDPLSEDETDYRNNRPFQEAKFQVLEHQNSIISNNSPKRDANIFDTKQSPISGISSQSDVIQNLIKRNNQTNSSLQSPYLRNPKLYLENSYSEFNSQPENLKQPLNDYSQYSEAYLDQESEFKSNIENNLQNMSAVEYIAEEYKKIEKQIQGYIELIADYQKQLAELEEKMNTNKIVKYVNKNGNKKIQELSQSAIREESFQNSLESYQFIQNQKDKPQTKYNQLNSITNFLQPESKVQNNNHNLVPHPVRFSTCIPQISNFTSNAGLVRHKSIAIENSFESINQNNLRKSTIKNMPAVLSDKQKKQNLDRKRNLQLYIGHQNWNLVLEMMLVIRSAIKSLKQINHPAFQNHGQQGTNNSSMFTEGNQNVSQLNGNTALQNQSSYYQNNQINLFHQNSQYIPLNQQKSNNINNNNLQVLPLQSTFSYLENQSSVFPDKKTFSNFPNLSAIYGNSMAAVNLNLELKPKDFMTNNQQLLFNTISNNNYQFANLEYIDYCPLVFESIRRSSNISHEKFLRSLGPENLIGNLIMGRMSQISELCRSSNKPYKKFQYYSECGSFIVKIIQEQSAKNFLKVLPQYHQYITSQPNSLLMRIYGLYKLQTRKDNTSNKRNSSSFADQQNVKNQKQEQLEDVYFIVCQNIFNTNLSINHRFEIKGSTKGRKAEKKNTPRPDQTLPRKDKDWINSNIKIRVDLKLKQQILDQLQSDSQFLSDNKIFNYCALIGVHSFEKYEDANQYDLYNSNYSSQMQTNQNQNEQNNQTASESTLSKIQSIDRKQVFFLGIINIFTEYTASKKIIAAIKNSILGGQQSTVDPQTYSNRFLSFFQQNVLD</sequence>
<keyword evidence="7" id="KW-1185">Reference proteome</keyword>
<evidence type="ECO:0000256" key="1">
    <source>
        <dbReference type="PROSITE-ProRule" id="PRU00781"/>
    </source>
</evidence>
<dbReference type="SUPFAM" id="SSF56104">
    <property type="entry name" value="SAICAR synthase-like"/>
    <property type="match status" value="1"/>
</dbReference>
<evidence type="ECO:0000256" key="2">
    <source>
        <dbReference type="SAM" id="Coils"/>
    </source>
</evidence>
<name>Q22C61_TETTS</name>
<dbReference type="OrthoDB" id="2129491at2759"/>
<dbReference type="Gene3D" id="3.30.800.10">
    <property type="entry name" value="Phosphatidylinositol Phosphate Kinase II Beta"/>
    <property type="match status" value="1"/>
</dbReference>
<evidence type="ECO:0000313" key="7">
    <source>
        <dbReference type="Proteomes" id="UP000009168"/>
    </source>
</evidence>
<dbReference type="Gene3D" id="1.10.238.10">
    <property type="entry name" value="EF-hand"/>
    <property type="match status" value="1"/>
</dbReference>
<dbReference type="PANTHER" id="PTHR23086:SF8">
    <property type="entry name" value="PHOSPHATIDYLINOSITOL 5-PHOSPHATE 4-KINASE, ISOFORM A"/>
    <property type="match status" value="1"/>
</dbReference>
<dbReference type="InterPro" id="IPR027483">
    <property type="entry name" value="PInositol-4-P-4/5-kinase_C_sf"/>
</dbReference>
<evidence type="ECO:0000259" key="5">
    <source>
        <dbReference type="PROSITE" id="PS51455"/>
    </source>
</evidence>
<feature type="domain" description="EF-hand" evidence="4">
    <location>
        <begin position="164"/>
        <end position="199"/>
    </location>
</feature>
<feature type="compositionally biased region" description="Polar residues" evidence="3">
    <location>
        <begin position="1130"/>
        <end position="1150"/>
    </location>
</feature>
<dbReference type="eggNOG" id="KOG0229">
    <property type="taxonomic scope" value="Eukaryota"/>
</dbReference>
<feature type="coiled-coil region" evidence="2">
    <location>
        <begin position="217"/>
        <end position="260"/>
    </location>
</feature>
<dbReference type="GO" id="GO:0016308">
    <property type="term" value="F:1-phosphatidylinositol-4-phosphate 5-kinase activity"/>
    <property type="evidence" value="ECO:0007669"/>
    <property type="project" value="TreeGrafter"/>
</dbReference>
<feature type="region of interest" description="Disordered" evidence="3">
    <location>
        <begin position="371"/>
        <end position="411"/>
    </location>
</feature>
<dbReference type="STRING" id="312017.Q22C61"/>
<evidence type="ECO:0000313" key="6">
    <source>
        <dbReference type="EMBL" id="EAR82895.1"/>
    </source>
</evidence>
<dbReference type="KEGG" id="tet:TTHERM_01075790"/>
<feature type="region of interest" description="Disordered" evidence="3">
    <location>
        <begin position="1129"/>
        <end position="1150"/>
    </location>
</feature>
<dbReference type="PANTHER" id="PTHR23086">
    <property type="entry name" value="PHOSPHATIDYLINOSITOL-4-PHOSPHATE 5-KINASE"/>
    <property type="match status" value="1"/>
</dbReference>
<feature type="coiled-coil region" evidence="2">
    <location>
        <begin position="922"/>
        <end position="956"/>
    </location>
</feature>
<feature type="compositionally biased region" description="Basic and acidic residues" evidence="3">
    <location>
        <begin position="1444"/>
        <end position="1458"/>
    </location>
</feature>
<dbReference type="EMBL" id="GG662480">
    <property type="protein sequence ID" value="EAR82895.1"/>
    <property type="molecule type" value="Genomic_DNA"/>
</dbReference>
<dbReference type="PROSITE" id="PS50222">
    <property type="entry name" value="EF_HAND_2"/>
    <property type="match status" value="2"/>
</dbReference>
<dbReference type="Gene3D" id="3.30.810.10">
    <property type="entry name" value="2-Layer Sandwich"/>
    <property type="match status" value="1"/>
</dbReference>
<organism evidence="6 7">
    <name type="scientific">Tetrahymena thermophila (strain SB210)</name>
    <dbReference type="NCBI Taxonomy" id="312017"/>
    <lineage>
        <taxon>Eukaryota</taxon>
        <taxon>Sar</taxon>
        <taxon>Alveolata</taxon>
        <taxon>Ciliophora</taxon>
        <taxon>Intramacronucleata</taxon>
        <taxon>Oligohymenophorea</taxon>
        <taxon>Hymenostomatida</taxon>
        <taxon>Tetrahymenina</taxon>
        <taxon>Tetrahymenidae</taxon>
        <taxon>Tetrahymena</taxon>
    </lineage>
</organism>
<dbReference type="GO" id="GO:0005509">
    <property type="term" value="F:calcium ion binding"/>
    <property type="evidence" value="ECO:0007669"/>
    <property type="project" value="InterPro"/>
</dbReference>
<keyword evidence="2" id="KW-0175">Coiled coil</keyword>
<evidence type="ECO:0000256" key="3">
    <source>
        <dbReference type="SAM" id="MobiDB-lite"/>
    </source>
</evidence>
<dbReference type="InterPro" id="IPR027484">
    <property type="entry name" value="PInositol-4-P-5-kinase_N"/>
</dbReference>
<dbReference type="Proteomes" id="UP000009168">
    <property type="component" value="Unassembled WGS sequence"/>
</dbReference>
<proteinExistence type="predicted"/>
<keyword evidence="1" id="KW-0547">Nucleotide-binding</keyword>
<dbReference type="SMART" id="SM00330">
    <property type="entry name" value="PIPKc"/>
    <property type="match status" value="1"/>
</dbReference>
<dbReference type="GO" id="GO:0046854">
    <property type="term" value="P:phosphatidylinositol phosphate biosynthetic process"/>
    <property type="evidence" value="ECO:0007669"/>
    <property type="project" value="TreeGrafter"/>
</dbReference>
<gene>
    <name evidence="6" type="ORF">TTHERM_01075790</name>
</gene>
<accession>Q22C61</accession>
<dbReference type="InParanoid" id="Q22C61"/>
<feature type="domain" description="EF-hand" evidence="4">
    <location>
        <begin position="87"/>
        <end position="117"/>
    </location>
</feature>
<dbReference type="HOGENOM" id="CLU_243963_0_0_1"/>